<dbReference type="Pfam" id="PF05686">
    <property type="entry name" value="Glyco_transf_90"/>
    <property type="match status" value="1"/>
</dbReference>
<gene>
    <name evidence="3" type="ORF">OLC1_LOCUS5588</name>
</gene>
<sequence length="322" mass="38394">MQLVCLRLINCIKLFIPILFALRSQYSSISYENALKFFVKSKPSEIEYPLDCATWNATNKNTCPITYPIKHEPALWWKSETCPEYFRWIHEDLRPWKEEGSREITREMLESARKHAHFRVVILDGKVYVEKFKDAIQTRDLFTIWGILQLTRLYPGRLPDLELMFDCDDRPLIPRGPNAGNPPALFGYCSDSSRLDIVFPDWSFWGWAEINLRPWRSMLKEIKEGNRKRNWTDREPYAYWKGNPRTGAWRRDLMRCNPNHTVDWNARLFIQIQDLYRRKRMVSERKVHFCMRFASVVDHSSLARLLRKSHDTTTPLLAYSRQ</sequence>
<evidence type="ECO:0000256" key="1">
    <source>
        <dbReference type="SAM" id="SignalP"/>
    </source>
</evidence>
<feature type="chain" id="PRO_5043740507" evidence="1">
    <location>
        <begin position="22"/>
        <end position="322"/>
    </location>
</feature>
<evidence type="ECO:0000313" key="4">
    <source>
        <dbReference type="Proteomes" id="UP001161247"/>
    </source>
</evidence>
<reference evidence="3" key="1">
    <citation type="submission" date="2023-03" db="EMBL/GenBank/DDBJ databases">
        <authorList>
            <person name="Julca I."/>
        </authorList>
    </citation>
    <scope>NUCLEOTIDE SEQUENCE</scope>
</reference>
<feature type="domain" description="Glycosyl transferase CAP10" evidence="2">
    <location>
        <begin position="157"/>
        <end position="320"/>
    </location>
</feature>
<keyword evidence="4" id="KW-1185">Reference proteome</keyword>
<dbReference type="SMART" id="SM00672">
    <property type="entry name" value="CAP10"/>
    <property type="match status" value="1"/>
</dbReference>
<dbReference type="InterPro" id="IPR051091">
    <property type="entry name" value="O-Glucosyltr/Glycosyltrsf_90"/>
</dbReference>
<name>A0AAV1CIN4_OLDCO</name>
<proteinExistence type="predicted"/>
<dbReference type="PANTHER" id="PTHR12203">
    <property type="entry name" value="KDEL LYS-ASP-GLU-LEU CONTAINING - RELATED"/>
    <property type="match status" value="1"/>
</dbReference>
<protein>
    <submittedName>
        <fullName evidence="3">OLC1v1030161C1</fullName>
    </submittedName>
</protein>
<evidence type="ECO:0000313" key="3">
    <source>
        <dbReference type="EMBL" id="CAI9094422.1"/>
    </source>
</evidence>
<dbReference type="PANTHER" id="PTHR12203:SF74">
    <property type="entry name" value="GLYCOSYLTRANSFERASE"/>
    <property type="match status" value="1"/>
</dbReference>
<keyword evidence="1" id="KW-0732">Signal</keyword>
<evidence type="ECO:0000259" key="2">
    <source>
        <dbReference type="SMART" id="SM00672"/>
    </source>
</evidence>
<dbReference type="Proteomes" id="UP001161247">
    <property type="component" value="Chromosome 2"/>
</dbReference>
<dbReference type="AlphaFoldDB" id="A0AAV1CIN4"/>
<dbReference type="EMBL" id="OX459119">
    <property type="protein sequence ID" value="CAI9094422.1"/>
    <property type="molecule type" value="Genomic_DNA"/>
</dbReference>
<organism evidence="3 4">
    <name type="scientific">Oldenlandia corymbosa var. corymbosa</name>
    <dbReference type="NCBI Taxonomy" id="529605"/>
    <lineage>
        <taxon>Eukaryota</taxon>
        <taxon>Viridiplantae</taxon>
        <taxon>Streptophyta</taxon>
        <taxon>Embryophyta</taxon>
        <taxon>Tracheophyta</taxon>
        <taxon>Spermatophyta</taxon>
        <taxon>Magnoliopsida</taxon>
        <taxon>eudicotyledons</taxon>
        <taxon>Gunneridae</taxon>
        <taxon>Pentapetalae</taxon>
        <taxon>asterids</taxon>
        <taxon>lamiids</taxon>
        <taxon>Gentianales</taxon>
        <taxon>Rubiaceae</taxon>
        <taxon>Rubioideae</taxon>
        <taxon>Spermacoceae</taxon>
        <taxon>Hedyotis-Oldenlandia complex</taxon>
        <taxon>Oldenlandia</taxon>
    </lineage>
</organism>
<accession>A0AAV1CIN4</accession>
<dbReference type="InterPro" id="IPR006598">
    <property type="entry name" value="CAP10"/>
</dbReference>
<feature type="signal peptide" evidence="1">
    <location>
        <begin position="1"/>
        <end position="21"/>
    </location>
</feature>